<dbReference type="InterPro" id="IPR016197">
    <property type="entry name" value="Chromo-like_dom_sf"/>
</dbReference>
<dbReference type="InterPro" id="IPR044251">
    <property type="entry name" value="LHP1-like"/>
</dbReference>
<comment type="caution">
    <text evidence="5">The sequence shown here is derived from an EMBL/GenBank/DDBJ whole genome shotgun (WGS) entry which is preliminary data.</text>
</comment>
<dbReference type="OrthoDB" id="313371at2759"/>
<feature type="compositionally biased region" description="Basic residues" evidence="3">
    <location>
        <begin position="42"/>
        <end position="52"/>
    </location>
</feature>
<dbReference type="Gene3D" id="2.40.50.40">
    <property type="match status" value="2"/>
</dbReference>
<comment type="subcellular location">
    <subcellularLocation>
        <location evidence="1">Nucleus</location>
    </subcellularLocation>
</comment>
<keyword evidence="6" id="KW-1185">Reference proteome</keyword>
<feature type="compositionally biased region" description="Low complexity" evidence="3">
    <location>
        <begin position="286"/>
        <end position="310"/>
    </location>
</feature>
<evidence type="ECO:0000256" key="1">
    <source>
        <dbReference type="ARBA" id="ARBA00004123"/>
    </source>
</evidence>
<evidence type="ECO:0000256" key="2">
    <source>
        <dbReference type="ARBA" id="ARBA00023242"/>
    </source>
</evidence>
<dbReference type="PANTHER" id="PTHR47240">
    <property type="entry name" value="CHROMO DOMAIN-CONTAINING PROTEIN LHP1"/>
    <property type="match status" value="1"/>
</dbReference>
<dbReference type="SMART" id="SM00298">
    <property type="entry name" value="CHROMO"/>
    <property type="match status" value="1"/>
</dbReference>
<dbReference type="SUPFAM" id="SSF54160">
    <property type="entry name" value="Chromo domain-like"/>
    <property type="match status" value="1"/>
</dbReference>
<dbReference type="PROSITE" id="PS00598">
    <property type="entry name" value="CHROMO_1"/>
    <property type="match status" value="1"/>
</dbReference>
<evidence type="ECO:0000313" key="5">
    <source>
        <dbReference type="EMBL" id="TNV79742.1"/>
    </source>
</evidence>
<feature type="domain" description="Chromo" evidence="4">
    <location>
        <begin position="102"/>
        <end position="162"/>
    </location>
</feature>
<keyword evidence="2" id="KW-0539">Nucleus</keyword>
<protein>
    <recommendedName>
        <fullName evidence="4">Chromo domain-containing protein</fullName>
    </recommendedName>
</protein>
<dbReference type="GO" id="GO:0031507">
    <property type="term" value="P:heterochromatin formation"/>
    <property type="evidence" value="ECO:0007669"/>
    <property type="project" value="InterPro"/>
</dbReference>
<feature type="region of interest" description="Disordered" evidence="3">
    <location>
        <begin position="158"/>
        <end position="195"/>
    </location>
</feature>
<feature type="compositionally biased region" description="Polar residues" evidence="3">
    <location>
        <begin position="160"/>
        <end position="171"/>
    </location>
</feature>
<evidence type="ECO:0000259" key="4">
    <source>
        <dbReference type="PROSITE" id="PS50013"/>
    </source>
</evidence>
<feature type="region of interest" description="Disordered" evidence="3">
    <location>
        <begin position="37"/>
        <end position="99"/>
    </location>
</feature>
<dbReference type="InterPro" id="IPR023780">
    <property type="entry name" value="Chromo_domain"/>
</dbReference>
<evidence type="ECO:0000313" key="6">
    <source>
        <dbReference type="Proteomes" id="UP000785679"/>
    </source>
</evidence>
<dbReference type="AlphaFoldDB" id="A0A8J8T2D8"/>
<reference evidence="5" key="1">
    <citation type="submission" date="2019-06" db="EMBL/GenBank/DDBJ databases">
        <authorList>
            <person name="Zheng W."/>
        </authorList>
    </citation>
    <scope>NUCLEOTIDE SEQUENCE</scope>
    <source>
        <strain evidence="5">QDHG01</strain>
    </source>
</reference>
<dbReference type="EMBL" id="RRYP01008487">
    <property type="protein sequence ID" value="TNV79742.1"/>
    <property type="molecule type" value="Genomic_DNA"/>
</dbReference>
<feature type="region of interest" description="Disordered" evidence="3">
    <location>
        <begin position="478"/>
        <end position="501"/>
    </location>
</feature>
<feature type="compositionally biased region" description="Low complexity" evidence="3">
    <location>
        <begin position="374"/>
        <end position="392"/>
    </location>
</feature>
<feature type="compositionally biased region" description="Acidic residues" evidence="3">
    <location>
        <begin position="90"/>
        <end position="99"/>
    </location>
</feature>
<evidence type="ECO:0000256" key="3">
    <source>
        <dbReference type="SAM" id="MobiDB-lite"/>
    </source>
</evidence>
<name>A0A8J8T2D8_HALGN</name>
<feature type="region of interest" description="Disordered" evidence="3">
    <location>
        <begin position="372"/>
        <end position="420"/>
    </location>
</feature>
<dbReference type="PANTHER" id="PTHR47240:SF2">
    <property type="entry name" value="CHROMO DOMAIN-CONTAINING PROTEIN LHP1"/>
    <property type="match status" value="1"/>
</dbReference>
<dbReference type="GO" id="GO:0005634">
    <property type="term" value="C:nucleus"/>
    <property type="evidence" value="ECO:0007669"/>
    <property type="project" value="UniProtKB-SubCell"/>
</dbReference>
<sequence>MFKKVTTRTSSGQPLTGLGYVYNDDLLDEILGEYDPSLAPPGKKRAAAKACHKMQQSSQQAVVPKQKQGKKSTEEEVVEVKAPQKKAKVDEEDDESSDDGYFEVDRILDKRVLGKKRVQYLVKWQGYSEAEATWEPPSNLQNVKKMIKEYDIKEAMQKEGAQSLNCSSSEQTNDRTNDAGNNVGKKRTLNLNNKKPIQLKGGLRRGRHTISKQTEELVEDAQMESNEVEEVQGDMMDVTAEAGTKGGEVPIDKQMSLLEEKKRQILEQQKRLQEEEAEMLKMIETQKQQQAEALKKASQSSQAAQPPQKLNPKQLFTQRKKTLPQTTTPKPVDKPAAEAPPVETQQPTIAKKPTLGVLNSVKAGLFKKKLASLPSQTTTTTQQDPKPTEQQPIPAKPISLPQAAPIQPKPSVPGSFDSGDIPLRVTGAKMTIGQGIQVTIEWKPRADGTRPLESVFTNEIVKDKCPRLLVDFYESRINARSRNGQSSQNAGTSCEQKEGGV</sequence>
<accession>A0A8J8T2D8</accession>
<dbReference type="InterPro" id="IPR000953">
    <property type="entry name" value="Chromo/chromo_shadow_dom"/>
</dbReference>
<dbReference type="Proteomes" id="UP000785679">
    <property type="component" value="Unassembled WGS sequence"/>
</dbReference>
<dbReference type="CDD" id="cd00024">
    <property type="entry name" value="CD_CSD"/>
    <property type="match status" value="1"/>
</dbReference>
<dbReference type="InterPro" id="IPR023779">
    <property type="entry name" value="Chromodomain_CS"/>
</dbReference>
<dbReference type="PROSITE" id="PS50013">
    <property type="entry name" value="CHROMO_2"/>
    <property type="match status" value="1"/>
</dbReference>
<proteinExistence type="predicted"/>
<dbReference type="Pfam" id="PF00385">
    <property type="entry name" value="Chromo"/>
    <property type="match status" value="1"/>
</dbReference>
<feature type="region of interest" description="Disordered" evidence="3">
    <location>
        <begin position="283"/>
        <end position="352"/>
    </location>
</feature>
<organism evidence="5 6">
    <name type="scientific">Halteria grandinella</name>
    <dbReference type="NCBI Taxonomy" id="5974"/>
    <lineage>
        <taxon>Eukaryota</taxon>
        <taxon>Sar</taxon>
        <taxon>Alveolata</taxon>
        <taxon>Ciliophora</taxon>
        <taxon>Intramacronucleata</taxon>
        <taxon>Spirotrichea</taxon>
        <taxon>Stichotrichia</taxon>
        <taxon>Sporadotrichida</taxon>
        <taxon>Halteriidae</taxon>
        <taxon>Halteria</taxon>
    </lineage>
</organism>
<gene>
    <name evidence="5" type="ORF">FGO68_gene3745</name>
</gene>
<feature type="compositionally biased region" description="Polar residues" evidence="3">
    <location>
        <begin position="478"/>
        <end position="494"/>
    </location>
</feature>